<dbReference type="Pfam" id="PF07924">
    <property type="entry name" value="NuiA"/>
    <property type="match status" value="1"/>
</dbReference>
<dbReference type="KEGG" id="nso:NIASO_17520"/>
<evidence type="ECO:0008006" key="3">
    <source>
        <dbReference type="Google" id="ProtNLM"/>
    </source>
</evidence>
<dbReference type="Gene3D" id="3.40.1460.10">
    <property type="entry name" value="Nuclease A inhibitor-like"/>
    <property type="match status" value="1"/>
</dbReference>
<gene>
    <name evidence="1" type="ORF">NIASO_17520</name>
</gene>
<dbReference type="InterPro" id="IPR012489">
    <property type="entry name" value="NucleaseA_inhib-like"/>
</dbReference>
<dbReference type="HOGENOM" id="CLU_145415_1_0_10"/>
<dbReference type="RefSeq" id="WP_008587664.1">
    <property type="nucleotide sequence ID" value="NZ_CP007035.1"/>
</dbReference>
<dbReference type="OrthoDB" id="674042at2"/>
<keyword evidence="2" id="KW-1185">Reference proteome</keyword>
<reference evidence="1 2" key="1">
    <citation type="submission" date="2013-12" db="EMBL/GenBank/DDBJ databases">
        <authorList>
            <consortium name="DOE Joint Genome Institute"/>
            <person name="Eisen J."/>
            <person name="Huntemann M."/>
            <person name="Han J."/>
            <person name="Chen A."/>
            <person name="Kyrpides N."/>
            <person name="Mavromatis K."/>
            <person name="Markowitz V."/>
            <person name="Palaniappan K."/>
            <person name="Ivanova N."/>
            <person name="Schaumberg A."/>
            <person name="Pati A."/>
            <person name="Liolios K."/>
            <person name="Nordberg H.P."/>
            <person name="Cantor M.N."/>
            <person name="Hua S.X."/>
            <person name="Woyke T."/>
        </authorList>
    </citation>
    <scope>NUCLEOTIDE SEQUENCE [LARGE SCALE GENOMIC DNA]</scope>
    <source>
        <strain evidence="2">DSM 19437</strain>
    </source>
</reference>
<protein>
    <recommendedName>
        <fullName evidence="3">Sugar-non-specific nuclease inhibitor NuiA-like protein</fullName>
    </recommendedName>
</protein>
<evidence type="ECO:0000313" key="2">
    <source>
        <dbReference type="Proteomes" id="UP000003586"/>
    </source>
</evidence>
<accession>W0F904</accession>
<sequence>MNTSNFLTQLQTQAQGVLFMSESEYPFEPQNLGVLEAAAIPAAVATHSGTANATVKTIAPEQFMAQLERSADPGDAPIVANLQKIKNLYAFLNSQLSGLQVYRVEAGVQVPIYILGFLPDQTVAGVKTTSIES</sequence>
<name>W0F904_9BACT</name>
<dbReference type="STRING" id="929713.NIASO_17520"/>
<proteinExistence type="predicted"/>
<organism evidence="1 2">
    <name type="scientific">Niabella soli DSM 19437</name>
    <dbReference type="NCBI Taxonomy" id="929713"/>
    <lineage>
        <taxon>Bacteria</taxon>
        <taxon>Pseudomonadati</taxon>
        <taxon>Bacteroidota</taxon>
        <taxon>Chitinophagia</taxon>
        <taxon>Chitinophagales</taxon>
        <taxon>Chitinophagaceae</taxon>
        <taxon>Niabella</taxon>
    </lineage>
</organism>
<dbReference type="SUPFAM" id="SSF82602">
    <property type="entry name" value="Nuclease A inhibitor (NuiA)"/>
    <property type="match status" value="1"/>
</dbReference>
<evidence type="ECO:0000313" key="1">
    <source>
        <dbReference type="EMBL" id="AHF17954.1"/>
    </source>
</evidence>
<dbReference type="AlphaFoldDB" id="W0F904"/>
<dbReference type="InterPro" id="IPR036587">
    <property type="entry name" value="NucleaseA_inhib-like_sf"/>
</dbReference>
<dbReference type="Proteomes" id="UP000003586">
    <property type="component" value="Chromosome"/>
</dbReference>
<dbReference type="EMBL" id="CP007035">
    <property type="protein sequence ID" value="AHF17954.1"/>
    <property type="molecule type" value="Genomic_DNA"/>
</dbReference>